<evidence type="ECO:0000256" key="1">
    <source>
        <dbReference type="SAM" id="MobiDB-lite"/>
    </source>
</evidence>
<reference evidence="2" key="1">
    <citation type="journal article" date="2020" name="Nat. Commun.">
        <title>Large-scale genome sequencing of mycorrhizal fungi provides insights into the early evolution of symbiotic traits.</title>
        <authorList>
            <person name="Miyauchi S."/>
            <person name="Kiss E."/>
            <person name="Kuo A."/>
            <person name="Drula E."/>
            <person name="Kohler A."/>
            <person name="Sanchez-Garcia M."/>
            <person name="Morin E."/>
            <person name="Andreopoulos B."/>
            <person name="Barry K.W."/>
            <person name="Bonito G."/>
            <person name="Buee M."/>
            <person name="Carver A."/>
            <person name="Chen C."/>
            <person name="Cichocki N."/>
            <person name="Clum A."/>
            <person name="Culley D."/>
            <person name="Crous P.W."/>
            <person name="Fauchery L."/>
            <person name="Girlanda M."/>
            <person name="Hayes R.D."/>
            <person name="Keri Z."/>
            <person name="LaButti K."/>
            <person name="Lipzen A."/>
            <person name="Lombard V."/>
            <person name="Magnuson J."/>
            <person name="Maillard F."/>
            <person name="Murat C."/>
            <person name="Nolan M."/>
            <person name="Ohm R.A."/>
            <person name="Pangilinan J."/>
            <person name="Pereira M.F."/>
            <person name="Perotto S."/>
            <person name="Peter M."/>
            <person name="Pfister S."/>
            <person name="Riley R."/>
            <person name="Sitrit Y."/>
            <person name="Stielow J.B."/>
            <person name="Szollosi G."/>
            <person name="Zifcakova L."/>
            <person name="Stursova M."/>
            <person name="Spatafora J.W."/>
            <person name="Tedersoo L."/>
            <person name="Vaario L.M."/>
            <person name="Yamada A."/>
            <person name="Yan M."/>
            <person name="Wang P."/>
            <person name="Xu J."/>
            <person name="Bruns T."/>
            <person name="Baldrian P."/>
            <person name="Vilgalys R."/>
            <person name="Dunand C."/>
            <person name="Henrissat B."/>
            <person name="Grigoriev I.V."/>
            <person name="Hibbett D."/>
            <person name="Nagy L.G."/>
            <person name="Martin F.M."/>
        </authorList>
    </citation>
    <scope>NUCLEOTIDE SEQUENCE</scope>
    <source>
        <strain evidence="2">UP504</strain>
    </source>
</reference>
<proteinExistence type="predicted"/>
<gene>
    <name evidence="2" type="ORF">BS47DRAFT_1400136</name>
</gene>
<feature type="region of interest" description="Disordered" evidence="1">
    <location>
        <begin position="289"/>
        <end position="308"/>
    </location>
</feature>
<dbReference type="EMBL" id="MU129139">
    <property type="protein sequence ID" value="KAF9505711.1"/>
    <property type="molecule type" value="Genomic_DNA"/>
</dbReference>
<feature type="region of interest" description="Disordered" evidence="1">
    <location>
        <begin position="1"/>
        <end position="40"/>
    </location>
</feature>
<accession>A0A9P6AIX7</accession>
<evidence type="ECO:0000313" key="2">
    <source>
        <dbReference type="EMBL" id="KAF9505711.1"/>
    </source>
</evidence>
<dbReference type="Proteomes" id="UP000886523">
    <property type="component" value="Unassembled WGS sequence"/>
</dbReference>
<feature type="compositionally biased region" description="Polar residues" evidence="1">
    <location>
        <begin position="17"/>
        <end position="33"/>
    </location>
</feature>
<sequence>MHERPSLHWILSKPEESTQLSLDKPTPASSDKASSLAGASRLKQPLAKIAPSQPSKSSSEDVAFIAPHSPHARSVPVLILWVLIIAYVRQLIVHQFTWGWPRLDSDELLQSKPTQQDWWWTVGDFRCFQLQRGIRAICCCDGVVIAPALHCVQMRARLQIWSTDSTDGTGRTGLVDSQPSFCCQGPSRAARRGHLEDLLHEHSNQIELQLMNRDLFSGLSQNPMRVYREIMPDITPVKFNGSGGPPAGSTMWIRPASFKIRVIQWDPLLERETNISACNDYAPKYGKNEGNHTGPAITDRHTSMGGETDKGAVRVDAVRYQYATLPFGATRTIPIHIVALLLASPIRQEASAYLFTESARLNDDKYVRSPRSQGPVITSWFPLSTQAVFRQHPCHRPAPVPPRLIRHAIWRFNRFDFETQPLMMLPIRPIIIKHDAVLYHTARMNHRISPLRLFLAQLSESRRV</sequence>
<comment type="caution">
    <text evidence="2">The sequence shown here is derived from an EMBL/GenBank/DDBJ whole genome shotgun (WGS) entry which is preliminary data.</text>
</comment>
<evidence type="ECO:0000313" key="3">
    <source>
        <dbReference type="Proteomes" id="UP000886523"/>
    </source>
</evidence>
<name>A0A9P6AIX7_9AGAM</name>
<protein>
    <submittedName>
        <fullName evidence="2">Uncharacterized protein</fullName>
    </submittedName>
</protein>
<keyword evidence="3" id="KW-1185">Reference proteome</keyword>
<dbReference type="AlphaFoldDB" id="A0A9P6AIX7"/>
<feature type="compositionally biased region" description="Basic and acidic residues" evidence="1">
    <location>
        <begin position="298"/>
        <end position="308"/>
    </location>
</feature>
<organism evidence="2 3">
    <name type="scientific">Hydnum rufescens UP504</name>
    <dbReference type="NCBI Taxonomy" id="1448309"/>
    <lineage>
        <taxon>Eukaryota</taxon>
        <taxon>Fungi</taxon>
        <taxon>Dikarya</taxon>
        <taxon>Basidiomycota</taxon>
        <taxon>Agaricomycotina</taxon>
        <taxon>Agaricomycetes</taxon>
        <taxon>Cantharellales</taxon>
        <taxon>Hydnaceae</taxon>
        <taxon>Hydnum</taxon>
    </lineage>
</organism>